<keyword evidence="11" id="KW-0175">Coiled coil</keyword>
<dbReference type="PROSITE" id="PS51192">
    <property type="entry name" value="HELICASE_ATP_BIND_1"/>
    <property type="match status" value="1"/>
</dbReference>
<dbReference type="GO" id="GO:0005524">
    <property type="term" value="F:ATP binding"/>
    <property type="evidence" value="ECO:0007669"/>
    <property type="project" value="UniProtKB-KW"/>
</dbReference>
<dbReference type="CDD" id="cd22332">
    <property type="entry name" value="HsdR_N"/>
    <property type="match status" value="1"/>
</dbReference>
<evidence type="ECO:0000256" key="6">
    <source>
        <dbReference type="ARBA" id="ARBA00022759"/>
    </source>
</evidence>
<comment type="similarity">
    <text evidence="2 10">Belongs to the HsdR family.</text>
</comment>
<comment type="subunit">
    <text evidence="10">The type I restriction/modification system is composed of three polypeptides R, M and S.</text>
</comment>
<dbReference type="SUPFAM" id="SSF52540">
    <property type="entry name" value="P-loop containing nucleoside triphosphate hydrolases"/>
    <property type="match status" value="2"/>
</dbReference>
<accession>A0A2H0UFN8</accession>
<evidence type="ECO:0000256" key="7">
    <source>
        <dbReference type="ARBA" id="ARBA00022801"/>
    </source>
</evidence>
<dbReference type="SMART" id="SM00487">
    <property type="entry name" value="DEXDc"/>
    <property type="match status" value="1"/>
</dbReference>
<dbReference type="InterPro" id="IPR014001">
    <property type="entry name" value="Helicase_ATP-bd"/>
</dbReference>
<dbReference type="InterPro" id="IPR007409">
    <property type="entry name" value="Restrct_endonuc_type1_HsdR_N"/>
</dbReference>
<keyword evidence="9 10" id="KW-0238">DNA-binding</keyword>
<dbReference type="Pfam" id="PF11867">
    <property type="entry name" value="T1RH-like_C"/>
    <property type="match status" value="1"/>
</dbReference>
<organism evidence="13 14">
    <name type="scientific">Candidatus Kaiserbacteria bacterium CG10_big_fil_rev_8_21_14_0_10_45_20</name>
    <dbReference type="NCBI Taxonomy" id="1974607"/>
    <lineage>
        <taxon>Bacteria</taxon>
        <taxon>Candidatus Kaiseribacteriota</taxon>
    </lineage>
</organism>
<dbReference type="PANTHER" id="PTHR30195:SF15">
    <property type="entry name" value="TYPE I RESTRICTION ENZYME HINDI ENDONUCLEASE SUBUNIT"/>
    <property type="match status" value="1"/>
</dbReference>
<evidence type="ECO:0000256" key="3">
    <source>
        <dbReference type="ARBA" id="ARBA00022722"/>
    </source>
</evidence>
<evidence type="ECO:0000313" key="13">
    <source>
        <dbReference type="EMBL" id="PIR85228.1"/>
    </source>
</evidence>
<sequence length="968" mass="113032">MKFNEQYTVENYVIEFLSEKLGYEYIKPQEFAKLREFENEFIITPLLIEAVKKINGIDEEEALSVVREVKKVDSNEGFLSVFRNGVNLKDPHSGQFRDYKIVDFDTPENNHFVVTNQFYFEGNSENIRPDVTIFLNGLPIVDIEAKSPTAASNVNYTNAVGQIKRYERNAFKLFWPNCFSVATDGLKTVYGATYAPAQHFSEWRDDELEKQTGGALEMTLSALLGKNALLDIIKNFILFEKEKERTVKKIARYQQFRATNKILDRVEEGTQKRGLIWHTQGSGKSLTMFFTAWKLRFSKKLKNPKIFILVDRIDLDDQIYETFLNCGGKNVERVTSRKDLEKKIKSPERGIFISTIQKFSELGDEIKNLDENIIVLSDEAHRDNEGISAINLRSAMKNAYFFGFTGTPIDKTTLNTHRNFGEKGERYLDYYSIQQAIEDGATLPVTYEARLSKFFIDEEQLDKQFDELTKDLSDKEKEQISKKYGKKEAIVKLDTRMRAVAQDIVEHYKLYVEPAGFKAQIVCYDREATAKYKELLDELVPKEWSAVIYSPGDPNTSSEDLQKYNTTKQKREKLIAAFKDPENPLRFLLVCDMLLTGFDAPIEQMMYLDKPLWDHNLLQAIARTNRVYPNKGAGKIIDYYGITKSLHKALNFDESVVDSAMVNIDKLKEEFVDLLEEVQELFVGVDIEDPSIENLRRVLKIFAENQEKQKFFREKYARLKLLFEVLSPDPFLKEHVRQFEWLTSVYVAFDKEYGAKASDAEVLAEYGEKVKQLIQDRVDYEGITKNFRELNIHDLYVMERLNKMDDEEKALNLEKMLKQEISINMDTNPAYKKFSERLSAIRKEFEKNQIDLSERIKRYQELMEDIKKKGDEAKELGYSLREYGLYVVSEEFVEGDAEKVREFIKEMTKRLEDVLDEGWQESSKREEFLKEVKRIVQELVLKEYKQDIKVSDFHKYLNRLVDIVIKKF</sequence>
<evidence type="ECO:0000256" key="4">
    <source>
        <dbReference type="ARBA" id="ARBA00022741"/>
    </source>
</evidence>
<evidence type="ECO:0000256" key="9">
    <source>
        <dbReference type="ARBA" id="ARBA00023125"/>
    </source>
</evidence>
<dbReference type="GO" id="GO:0009307">
    <property type="term" value="P:DNA restriction-modification system"/>
    <property type="evidence" value="ECO:0007669"/>
    <property type="project" value="UniProtKB-KW"/>
</dbReference>
<evidence type="ECO:0000256" key="1">
    <source>
        <dbReference type="ARBA" id="ARBA00000851"/>
    </source>
</evidence>
<evidence type="ECO:0000256" key="2">
    <source>
        <dbReference type="ARBA" id="ARBA00008598"/>
    </source>
</evidence>
<dbReference type="GO" id="GO:0003677">
    <property type="term" value="F:DNA binding"/>
    <property type="evidence" value="ECO:0007669"/>
    <property type="project" value="UniProtKB-KW"/>
</dbReference>
<dbReference type="CDD" id="cd18800">
    <property type="entry name" value="SF2_C_EcoR124I-like"/>
    <property type="match status" value="1"/>
</dbReference>
<dbReference type="GO" id="GO:0009035">
    <property type="term" value="F:type I site-specific deoxyribonuclease activity"/>
    <property type="evidence" value="ECO:0007669"/>
    <property type="project" value="UniProtKB-EC"/>
</dbReference>
<evidence type="ECO:0000313" key="14">
    <source>
        <dbReference type="Proteomes" id="UP000229315"/>
    </source>
</evidence>
<comment type="function">
    <text evidence="10">Subunit R is required for both nuclease and ATPase activities, but not for modification.</text>
</comment>
<dbReference type="AlphaFoldDB" id="A0A2H0UFN8"/>
<evidence type="ECO:0000256" key="10">
    <source>
        <dbReference type="RuleBase" id="RU364115"/>
    </source>
</evidence>
<dbReference type="InterPro" id="IPR055180">
    <property type="entry name" value="HsdR_RecA-like_helicase_dom_2"/>
</dbReference>
<dbReference type="EMBL" id="PFBH01000014">
    <property type="protein sequence ID" value="PIR85228.1"/>
    <property type="molecule type" value="Genomic_DNA"/>
</dbReference>
<dbReference type="Gene3D" id="3.90.1570.50">
    <property type="match status" value="1"/>
</dbReference>
<dbReference type="Pfam" id="PF22679">
    <property type="entry name" value="T1R_D3-like"/>
    <property type="match status" value="1"/>
</dbReference>
<evidence type="ECO:0000256" key="5">
    <source>
        <dbReference type="ARBA" id="ARBA00022747"/>
    </source>
</evidence>
<keyword evidence="6" id="KW-0255">Endonuclease</keyword>
<dbReference type="Pfam" id="PF04313">
    <property type="entry name" value="HSDR_N"/>
    <property type="match status" value="1"/>
</dbReference>
<dbReference type="InterPro" id="IPR051268">
    <property type="entry name" value="Type-I_R_enzyme_R_subunit"/>
</dbReference>
<evidence type="ECO:0000256" key="11">
    <source>
        <dbReference type="SAM" id="Coils"/>
    </source>
</evidence>
<keyword evidence="7 10" id="KW-0378">Hydrolase</keyword>
<proteinExistence type="inferred from homology"/>
<dbReference type="Pfam" id="PF18766">
    <property type="entry name" value="SWI2_SNF2"/>
    <property type="match status" value="1"/>
</dbReference>
<reference evidence="14" key="1">
    <citation type="submission" date="2017-09" db="EMBL/GenBank/DDBJ databases">
        <title>Depth-based differentiation of microbial function through sediment-hosted aquifers and enrichment of novel symbionts in the deep terrestrial subsurface.</title>
        <authorList>
            <person name="Probst A.J."/>
            <person name="Ladd B."/>
            <person name="Jarett J.K."/>
            <person name="Geller-Mcgrath D.E."/>
            <person name="Sieber C.M.K."/>
            <person name="Emerson J.B."/>
            <person name="Anantharaman K."/>
            <person name="Thomas B.C."/>
            <person name="Malmstrom R."/>
            <person name="Stieglmeier M."/>
            <person name="Klingl A."/>
            <person name="Woyke T."/>
            <person name="Ryan C.M."/>
            <person name="Banfield J.F."/>
        </authorList>
    </citation>
    <scope>NUCLEOTIDE SEQUENCE [LARGE SCALE GENOMIC DNA]</scope>
</reference>
<dbReference type="Proteomes" id="UP000229315">
    <property type="component" value="Unassembled WGS sequence"/>
</dbReference>
<feature type="domain" description="Helicase ATP-binding" evidence="12">
    <location>
        <begin position="265"/>
        <end position="426"/>
    </location>
</feature>
<protein>
    <recommendedName>
        <fullName evidence="10">Type I restriction enzyme endonuclease subunit</fullName>
        <shortName evidence="10">R protein</shortName>
        <ecNumber evidence="10">3.1.21.3</ecNumber>
    </recommendedName>
</protein>
<keyword evidence="4 10" id="KW-0547">Nucleotide-binding</keyword>
<dbReference type="InterPro" id="IPR040980">
    <property type="entry name" value="SWI2_SNF2"/>
</dbReference>
<keyword evidence="3" id="KW-0540">Nuclease</keyword>
<evidence type="ECO:0000256" key="8">
    <source>
        <dbReference type="ARBA" id="ARBA00022840"/>
    </source>
</evidence>
<keyword evidence="8 10" id="KW-0067">ATP-binding</keyword>
<dbReference type="EC" id="3.1.21.3" evidence="10"/>
<dbReference type="InterPro" id="IPR027417">
    <property type="entry name" value="P-loop_NTPase"/>
</dbReference>
<dbReference type="CDD" id="cd18030">
    <property type="entry name" value="DEXHc_RE_I_HsdR"/>
    <property type="match status" value="1"/>
</dbReference>
<dbReference type="Gene3D" id="3.40.50.300">
    <property type="entry name" value="P-loop containing nucleotide triphosphate hydrolases"/>
    <property type="match status" value="2"/>
</dbReference>
<dbReference type="PANTHER" id="PTHR30195">
    <property type="entry name" value="TYPE I SITE-SPECIFIC DEOXYRIBONUCLEASE PROTEIN SUBUNIT M AND R"/>
    <property type="match status" value="1"/>
</dbReference>
<comment type="catalytic activity">
    <reaction evidence="1 10">
        <text>Endonucleolytic cleavage of DNA to give random double-stranded fragments with terminal 5'-phosphates, ATP is simultaneously hydrolyzed.</text>
        <dbReference type="EC" id="3.1.21.3"/>
    </reaction>
</comment>
<evidence type="ECO:0000259" key="12">
    <source>
        <dbReference type="PROSITE" id="PS51192"/>
    </source>
</evidence>
<dbReference type="InterPro" id="IPR021810">
    <property type="entry name" value="T1RH-like_C"/>
</dbReference>
<feature type="coiled-coil region" evidence="11">
    <location>
        <begin position="842"/>
        <end position="917"/>
    </location>
</feature>
<name>A0A2H0UFN8_9BACT</name>
<dbReference type="NCBIfam" id="TIGR00348">
    <property type="entry name" value="hsdR"/>
    <property type="match status" value="1"/>
</dbReference>
<gene>
    <name evidence="13" type="ORF">COU15_02405</name>
</gene>
<comment type="caution">
    <text evidence="13">The sequence shown here is derived from an EMBL/GenBank/DDBJ whole genome shotgun (WGS) entry which is preliminary data.</text>
</comment>
<dbReference type="InterPro" id="IPR004473">
    <property type="entry name" value="Restrct_endonuc_typeI_HsdR"/>
</dbReference>
<keyword evidence="5 10" id="KW-0680">Restriction system</keyword>